<dbReference type="Pfam" id="PF14392">
    <property type="entry name" value="zf-CCHC_4"/>
    <property type="match status" value="1"/>
</dbReference>
<protein>
    <recommendedName>
        <fullName evidence="2">Zinc knuckle CX2CX4HX4C domain-containing protein</fullName>
    </recommendedName>
</protein>
<dbReference type="InterPro" id="IPR025836">
    <property type="entry name" value="Zn_knuckle_CX2CX4HX4C"/>
</dbReference>
<accession>A0A7N2LIV4</accession>
<dbReference type="Proteomes" id="UP000594261">
    <property type="component" value="Chromosome 4"/>
</dbReference>
<dbReference type="AlphaFoldDB" id="A0A7N2LIV4"/>
<evidence type="ECO:0000256" key="1">
    <source>
        <dbReference type="SAM" id="MobiDB-lite"/>
    </source>
</evidence>
<dbReference type="PANTHER" id="PTHR31286">
    <property type="entry name" value="GLYCINE-RICH CELL WALL STRUCTURAL PROTEIN 1.8-LIKE"/>
    <property type="match status" value="1"/>
</dbReference>
<proteinExistence type="predicted"/>
<evidence type="ECO:0000259" key="2">
    <source>
        <dbReference type="Pfam" id="PF14392"/>
    </source>
</evidence>
<name>A0A7N2LIV4_QUELO</name>
<reference evidence="3" key="2">
    <citation type="submission" date="2021-01" db="UniProtKB">
        <authorList>
            <consortium name="EnsemblPlants"/>
        </authorList>
    </citation>
    <scope>IDENTIFICATION</scope>
</reference>
<dbReference type="InterPro" id="IPR040256">
    <property type="entry name" value="At4g02000-like"/>
</dbReference>
<dbReference type="EMBL" id="LRBV02000004">
    <property type="status" value="NOT_ANNOTATED_CDS"/>
    <property type="molecule type" value="Genomic_DNA"/>
</dbReference>
<organism evidence="3 4">
    <name type="scientific">Quercus lobata</name>
    <name type="common">Valley oak</name>
    <dbReference type="NCBI Taxonomy" id="97700"/>
    <lineage>
        <taxon>Eukaryota</taxon>
        <taxon>Viridiplantae</taxon>
        <taxon>Streptophyta</taxon>
        <taxon>Embryophyta</taxon>
        <taxon>Tracheophyta</taxon>
        <taxon>Spermatophyta</taxon>
        <taxon>Magnoliopsida</taxon>
        <taxon>eudicotyledons</taxon>
        <taxon>Gunneridae</taxon>
        <taxon>Pentapetalae</taxon>
        <taxon>rosids</taxon>
        <taxon>fabids</taxon>
        <taxon>Fagales</taxon>
        <taxon>Fagaceae</taxon>
        <taxon>Quercus</taxon>
    </lineage>
</organism>
<sequence>MEEITERCAGIKLSSREDAKVTIHEPEPEDGLILIGKFFTKRRVNLESDQSAENGETLGGVERVDANEKGFCLGNFIRIRVLMDISMSLCRGCKVRLGEHGLKWVDFKYERLPIFCYLCGRVDHDERDCLQGLRSKETLRPEEKQFGPWLHATQEKLQKPLIVTAARNEATRVREAEIELGEHSLVGIVERMLVSDTPRIDHPAISGEAPDVNTEPSKEGNLEKEESSLNLNVDRLETKETPHANGLVKEAQS</sequence>
<keyword evidence="4" id="KW-1185">Reference proteome</keyword>
<evidence type="ECO:0000313" key="3">
    <source>
        <dbReference type="EnsemblPlants" id="QL04p062130:mrna"/>
    </source>
</evidence>
<dbReference type="EnsemblPlants" id="QL04p062130:mrna">
    <property type="protein sequence ID" value="QL04p062130:mrna"/>
    <property type="gene ID" value="QL04p062130"/>
</dbReference>
<feature type="domain" description="Zinc knuckle CX2CX4HX4C" evidence="2">
    <location>
        <begin position="84"/>
        <end position="130"/>
    </location>
</feature>
<feature type="compositionally biased region" description="Basic and acidic residues" evidence="1">
    <location>
        <begin position="216"/>
        <end position="227"/>
    </location>
</feature>
<dbReference type="PANTHER" id="PTHR31286:SF167">
    <property type="entry name" value="OS09G0268800 PROTEIN"/>
    <property type="match status" value="1"/>
</dbReference>
<feature type="region of interest" description="Disordered" evidence="1">
    <location>
        <begin position="200"/>
        <end position="253"/>
    </location>
</feature>
<dbReference type="InParanoid" id="A0A7N2LIV4"/>
<dbReference type="Gramene" id="QL04p062130:mrna">
    <property type="protein sequence ID" value="QL04p062130:mrna"/>
    <property type="gene ID" value="QL04p062130"/>
</dbReference>
<reference evidence="3 4" key="1">
    <citation type="journal article" date="2016" name="G3 (Bethesda)">
        <title>First Draft Assembly and Annotation of the Genome of a California Endemic Oak Quercus lobata Nee (Fagaceae).</title>
        <authorList>
            <person name="Sork V.L."/>
            <person name="Fitz-Gibbon S.T."/>
            <person name="Puiu D."/>
            <person name="Crepeau M."/>
            <person name="Gugger P.F."/>
            <person name="Sherman R."/>
            <person name="Stevens K."/>
            <person name="Langley C.H."/>
            <person name="Pellegrini M."/>
            <person name="Salzberg S.L."/>
        </authorList>
    </citation>
    <scope>NUCLEOTIDE SEQUENCE [LARGE SCALE GENOMIC DNA]</scope>
    <source>
        <strain evidence="3 4">cv. SW786</strain>
    </source>
</reference>
<evidence type="ECO:0000313" key="4">
    <source>
        <dbReference type="Proteomes" id="UP000594261"/>
    </source>
</evidence>